<feature type="non-terminal residue" evidence="1">
    <location>
        <position position="1"/>
    </location>
</feature>
<protein>
    <submittedName>
        <fullName evidence="1">Uncharacterized protein</fullName>
    </submittedName>
</protein>
<comment type="caution">
    <text evidence="1">The sequence shown here is derived from an EMBL/GenBank/DDBJ whole genome shotgun (WGS) entry which is preliminary data.</text>
</comment>
<gene>
    <name evidence="1" type="ORF">AFUS01_LOCUS35569</name>
</gene>
<evidence type="ECO:0000313" key="1">
    <source>
        <dbReference type="EMBL" id="CAG7825461.1"/>
    </source>
</evidence>
<accession>A0A8J2PS31</accession>
<keyword evidence="2" id="KW-1185">Reference proteome</keyword>
<reference evidence="1" key="1">
    <citation type="submission" date="2021-06" db="EMBL/GenBank/DDBJ databases">
        <authorList>
            <person name="Hodson N. C."/>
            <person name="Mongue J. A."/>
            <person name="Jaron S. K."/>
        </authorList>
    </citation>
    <scope>NUCLEOTIDE SEQUENCE</scope>
</reference>
<organism evidence="1 2">
    <name type="scientific">Allacma fusca</name>
    <dbReference type="NCBI Taxonomy" id="39272"/>
    <lineage>
        <taxon>Eukaryota</taxon>
        <taxon>Metazoa</taxon>
        <taxon>Ecdysozoa</taxon>
        <taxon>Arthropoda</taxon>
        <taxon>Hexapoda</taxon>
        <taxon>Collembola</taxon>
        <taxon>Symphypleona</taxon>
        <taxon>Sminthuridae</taxon>
        <taxon>Allacma</taxon>
    </lineage>
</organism>
<name>A0A8J2PS31_9HEXA</name>
<dbReference type="AlphaFoldDB" id="A0A8J2PS31"/>
<dbReference type="Proteomes" id="UP000708208">
    <property type="component" value="Unassembled WGS sequence"/>
</dbReference>
<dbReference type="OrthoDB" id="117690at2759"/>
<proteinExistence type="predicted"/>
<evidence type="ECO:0000313" key="2">
    <source>
        <dbReference type="Proteomes" id="UP000708208"/>
    </source>
</evidence>
<dbReference type="EMBL" id="CAJVCH010536358">
    <property type="protein sequence ID" value="CAG7825461.1"/>
    <property type="molecule type" value="Genomic_DNA"/>
</dbReference>
<sequence length="77" mass="8943">LTGYLLLESEWGLIQQFVDFLKPFYDMMLKISNQDKPTLSLIALIYQQLFSHLESYKTSTSCHSDLKEAAERAIEKL</sequence>